<gene>
    <name evidence="2" type="ORF">TSAR_012813</name>
</gene>
<dbReference type="AlphaFoldDB" id="A0A232F438"/>
<proteinExistence type="predicted"/>
<dbReference type="Proteomes" id="UP000215335">
    <property type="component" value="Unassembled WGS sequence"/>
</dbReference>
<name>A0A232F438_9HYME</name>
<feature type="signal peptide" evidence="1">
    <location>
        <begin position="1"/>
        <end position="32"/>
    </location>
</feature>
<keyword evidence="3" id="KW-1185">Reference proteome</keyword>
<comment type="caution">
    <text evidence="2">The sequence shown here is derived from an EMBL/GenBank/DDBJ whole genome shotgun (WGS) entry which is preliminary data.</text>
</comment>
<reference evidence="2 3" key="1">
    <citation type="journal article" date="2017" name="Curr. Biol.">
        <title>The Evolution of Venom by Co-option of Single-Copy Genes.</title>
        <authorList>
            <person name="Martinson E.O."/>
            <person name="Mrinalini"/>
            <person name="Kelkar Y.D."/>
            <person name="Chang C.H."/>
            <person name="Werren J.H."/>
        </authorList>
    </citation>
    <scope>NUCLEOTIDE SEQUENCE [LARGE SCALE GENOMIC DNA]</scope>
    <source>
        <strain evidence="2 3">Alberta</strain>
        <tissue evidence="2">Whole body</tissue>
    </source>
</reference>
<dbReference type="EMBL" id="NNAY01001092">
    <property type="protein sequence ID" value="OXU25157.1"/>
    <property type="molecule type" value="Genomic_DNA"/>
</dbReference>
<feature type="chain" id="PRO_5012172529" evidence="1">
    <location>
        <begin position="33"/>
        <end position="41"/>
    </location>
</feature>
<sequence>MFPGSSAHPGAASPASLYLLLLLLCLVSSSFGSSPQQIRQN</sequence>
<keyword evidence="1" id="KW-0732">Signal</keyword>
<evidence type="ECO:0000313" key="3">
    <source>
        <dbReference type="Proteomes" id="UP000215335"/>
    </source>
</evidence>
<protein>
    <submittedName>
        <fullName evidence="2">Uncharacterized protein</fullName>
    </submittedName>
</protein>
<evidence type="ECO:0000313" key="2">
    <source>
        <dbReference type="EMBL" id="OXU25157.1"/>
    </source>
</evidence>
<organism evidence="2 3">
    <name type="scientific">Trichomalopsis sarcophagae</name>
    <dbReference type="NCBI Taxonomy" id="543379"/>
    <lineage>
        <taxon>Eukaryota</taxon>
        <taxon>Metazoa</taxon>
        <taxon>Ecdysozoa</taxon>
        <taxon>Arthropoda</taxon>
        <taxon>Hexapoda</taxon>
        <taxon>Insecta</taxon>
        <taxon>Pterygota</taxon>
        <taxon>Neoptera</taxon>
        <taxon>Endopterygota</taxon>
        <taxon>Hymenoptera</taxon>
        <taxon>Apocrita</taxon>
        <taxon>Proctotrupomorpha</taxon>
        <taxon>Chalcidoidea</taxon>
        <taxon>Pteromalidae</taxon>
        <taxon>Pteromalinae</taxon>
        <taxon>Trichomalopsis</taxon>
    </lineage>
</organism>
<evidence type="ECO:0000256" key="1">
    <source>
        <dbReference type="SAM" id="SignalP"/>
    </source>
</evidence>
<accession>A0A232F438</accession>